<evidence type="ECO:0000256" key="8">
    <source>
        <dbReference type="ARBA" id="ARBA00023008"/>
    </source>
</evidence>
<evidence type="ECO:0000313" key="11">
    <source>
        <dbReference type="EMBL" id="CAZ66715.1"/>
    </source>
</evidence>
<evidence type="ECO:0000256" key="4">
    <source>
        <dbReference type="ARBA" id="ARBA00022448"/>
    </source>
</evidence>
<keyword evidence="6" id="KW-0561">Oxygen transport</keyword>
<accession>C6H0Z8</accession>
<dbReference type="FunFam" id="2.60.40.1520:FF:000001">
    <property type="entry name" value="Hemocyanin subunit 2"/>
    <property type="match status" value="1"/>
</dbReference>
<comment type="subcellular location">
    <subcellularLocation>
        <location evidence="2">Secreted</location>
        <location evidence="2">Extracellular space</location>
    </subcellularLocation>
</comment>
<dbReference type="EMBL" id="FN424082">
    <property type="protein sequence ID" value="CAZ66715.1"/>
    <property type="molecule type" value="mRNA"/>
</dbReference>
<sequence length="632" mass="72716">MVLHEKQIRILKLFKQLSVATVGGGVPKERRDPRLASHVIVVEPGNIFSCFHPDHLEEARQLYEVFYEAKDFDDFIHLAEQARTFVNEGLFAFACEVAILHRSDCNGLSIPPIQQIFPDRFVPANTMIEVLKKASTKPAADESPIVVDVESTGNILDPEYNLAYYREDVGINAHHWHWHLVYPGTWSASYFHKDKDRKGELFYYMHQQMCARYDCERLSNGLKRTVPFHNFDEELEGYAPHLAHFASGRYYSARPAGLKLSDMKDVDVQDMERWRERILDAIDLGLIIDEGGKEIPLDEEHGADILGDLIESSYESKNRIFYGNLHNMGHVMIARIHDPDGRFQETPGVMSDTATSLRDPIFYRWHRFIDNIFQEYRRTLPPYTKGQLDFPNVKVTDIKINARTPNVIDTFMTKDELEMSYGFAFGHAGSYKARYEHLDHEHFSYTINVNSTLPAKKSATVRIFIAPKYDELGNEIKLENLRRLFIEMDKFKVELAPGPNTIVRNSVDSSVALSRDHTVEELERGDGITEDRTEYCSCGWPQHLLVPKGNSKGMTFYLFVMLTDRDADKVADDDPEHSICSDAVSYCGAKDDKYPDKKSMGFPFDRTMPYETSDEFLTPNMKCKEITIKFHQ</sequence>
<protein>
    <submittedName>
        <fullName evidence="11">Hemocyanin subunit 3b</fullName>
    </submittedName>
</protein>
<dbReference type="InterPro" id="IPR005204">
    <property type="entry name" value="Hemocyanin_N"/>
</dbReference>
<dbReference type="SUPFAM" id="SSF81296">
    <property type="entry name" value="E set domains"/>
    <property type="match status" value="1"/>
</dbReference>
<evidence type="ECO:0000256" key="7">
    <source>
        <dbReference type="ARBA" id="ARBA00022723"/>
    </source>
</evidence>
<dbReference type="SUPFAM" id="SSF48050">
    <property type="entry name" value="Hemocyanin, N-terminal domain"/>
    <property type="match status" value="1"/>
</dbReference>
<gene>
    <name evidence="11" type="primary">hc3b</name>
</gene>
<dbReference type="Gene3D" id="1.20.1370.10">
    <property type="entry name" value="Hemocyanin, N-terminal domain"/>
    <property type="match status" value="1"/>
</dbReference>
<evidence type="ECO:0000256" key="3">
    <source>
        <dbReference type="ARBA" id="ARBA00009470"/>
    </source>
</evidence>
<dbReference type="Pfam" id="PF00372">
    <property type="entry name" value="Hemocyanin_M"/>
    <property type="match status" value="1"/>
</dbReference>
<dbReference type="PANTHER" id="PTHR11511:SF4">
    <property type="entry name" value="PHENOLOXIDASE 2-RELATED"/>
    <property type="match status" value="1"/>
</dbReference>
<evidence type="ECO:0000256" key="6">
    <source>
        <dbReference type="ARBA" id="ARBA00022621"/>
    </source>
</evidence>
<name>C6H0Z8_PANIM</name>
<keyword evidence="9" id="KW-1015">Disulfide bond</keyword>
<dbReference type="GO" id="GO:0005576">
    <property type="term" value="C:extracellular region"/>
    <property type="evidence" value="ECO:0007669"/>
    <property type="project" value="UniProtKB-SubCell"/>
</dbReference>
<dbReference type="InterPro" id="IPR008922">
    <property type="entry name" value="Di-copper_centre_dom_sf"/>
</dbReference>
<keyword evidence="7" id="KW-0479">Metal-binding</keyword>
<evidence type="ECO:0000256" key="9">
    <source>
        <dbReference type="ARBA" id="ARBA00023157"/>
    </source>
</evidence>
<dbReference type="Pfam" id="PF03722">
    <property type="entry name" value="Hemocyanin_N"/>
    <property type="match status" value="1"/>
</dbReference>
<dbReference type="Pfam" id="PF03723">
    <property type="entry name" value="Hemocyanin_C"/>
    <property type="match status" value="1"/>
</dbReference>
<dbReference type="FunFam" id="1.10.1280.10:FF:000004">
    <property type="entry name" value="Hemocyanin subunit 2"/>
    <property type="match status" value="1"/>
</dbReference>
<dbReference type="SUPFAM" id="SSF48056">
    <property type="entry name" value="Di-copper centre-containing domain"/>
    <property type="match status" value="1"/>
</dbReference>
<dbReference type="InterPro" id="IPR002227">
    <property type="entry name" value="Tyrosinase_Cu-bd"/>
</dbReference>
<dbReference type="InterPro" id="IPR005203">
    <property type="entry name" value="Hemocyanin_C"/>
</dbReference>
<feature type="domain" description="Tyrosinase copper-binding" evidence="10">
    <location>
        <begin position="359"/>
        <end position="370"/>
    </location>
</feature>
<keyword evidence="8" id="KW-0186">Copper</keyword>
<evidence type="ECO:0000259" key="10">
    <source>
        <dbReference type="PROSITE" id="PS00498"/>
    </source>
</evidence>
<dbReference type="GO" id="GO:0046872">
    <property type="term" value="F:metal ion binding"/>
    <property type="evidence" value="ECO:0007669"/>
    <property type="project" value="UniProtKB-KW"/>
</dbReference>
<keyword evidence="5" id="KW-0964">Secreted</keyword>
<dbReference type="InterPro" id="IPR036697">
    <property type="entry name" value="Hemocyanin_N_sf"/>
</dbReference>
<dbReference type="Gene3D" id="2.60.40.1520">
    <property type="entry name" value="Hemocyanin, C-terminal domain"/>
    <property type="match status" value="1"/>
</dbReference>
<reference evidence="11" key="1">
    <citation type="journal article" date="2009" name="Mol. Phylogenet. Evol.">
        <title>A 454 sequencing approach for large-scale phylogenomic analysis of the Common Emperor Scorpion (Pandinus imperator).</title>
        <authorList>
            <person name="Roeding F."/>
            <person name="Borner J."/>
            <person name="Kube M."/>
            <person name="Klages S."/>
            <person name="Reinhardt R."/>
            <person name="Burmester T."/>
        </authorList>
    </citation>
    <scope>NUCLEOTIDE SEQUENCE</scope>
    <source>
        <tissue evidence="11">Whole animal</tissue>
    </source>
</reference>
<comment type="function">
    <text evidence="1">Hemocyanins are copper-containing oxygen carriers occurring freely dissolved in the hemolymph of many mollusks and arthropods.</text>
</comment>
<dbReference type="PROSITE" id="PS00209">
    <property type="entry name" value="HEMOCYANIN_1"/>
    <property type="match status" value="1"/>
</dbReference>
<dbReference type="InterPro" id="IPR000896">
    <property type="entry name" value="Hemocyanin/hexamerin_mid_dom"/>
</dbReference>
<dbReference type="InterPro" id="IPR014756">
    <property type="entry name" value="Ig_E-set"/>
</dbReference>
<dbReference type="InterPro" id="IPR013788">
    <property type="entry name" value="Hemocyanin/hexamerin"/>
</dbReference>
<keyword evidence="4" id="KW-0813">Transport</keyword>
<evidence type="ECO:0000256" key="1">
    <source>
        <dbReference type="ARBA" id="ARBA00002958"/>
    </source>
</evidence>
<dbReference type="PANTHER" id="PTHR11511">
    <property type="entry name" value="LARVAL STORAGE PROTEIN/PHENOLOXIDASE"/>
    <property type="match status" value="1"/>
</dbReference>
<evidence type="ECO:0000256" key="5">
    <source>
        <dbReference type="ARBA" id="ARBA00022525"/>
    </source>
</evidence>
<dbReference type="InterPro" id="IPR037020">
    <property type="entry name" value="Hemocyanin_C_sf"/>
</dbReference>
<dbReference type="PRINTS" id="PR00187">
    <property type="entry name" value="HAEMOCYANIN"/>
</dbReference>
<dbReference type="Gene3D" id="1.10.1280.10">
    <property type="entry name" value="Di-copper center containing domain from catechol oxidase"/>
    <property type="match status" value="1"/>
</dbReference>
<organism evidence="11">
    <name type="scientific">Pandinus imperator</name>
    <name type="common">Emperor scorpion</name>
    <dbReference type="NCBI Taxonomy" id="55084"/>
    <lineage>
        <taxon>Eukaryota</taxon>
        <taxon>Metazoa</taxon>
        <taxon>Ecdysozoa</taxon>
        <taxon>Arthropoda</taxon>
        <taxon>Chelicerata</taxon>
        <taxon>Arachnida</taxon>
        <taxon>Scorpiones</taxon>
        <taxon>Iurida</taxon>
        <taxon>Scorpionoidea</taxon>
        <taxon>Scorpionidae</taxon>
        <taxon>Pandininae</taxon>
        <taxon>Pandinus</taxon>
    </lineage>
</organism>
<dbReference type="AlphaFoldDB" id="C6H0Z8"/>
<dbReference type="PROSITE" id="PS00498">
    <property type="entry name" value="TYROSINASE_2"/>
    <property type="match status" value="1"/>
</dbReference>
<dbReference type="GO" id="GO:0005344">
    <property type="term" value="F:oxygen carrier activity"/>
    <property type="evidence" value="ECO:0007669"/>
    <property type="project" value="UniProtKB-KW"/>
</dbReference>
<proteinExistence type="evidence at transcript level"/>
<comment type="similarity">
    <text evidence="3">Belongs to the tyrosinase family. Hemocyanin subfamily.</text>
</comment>
<dbReference type="PROSITE" id="PS00210">
    <property type="entry name" value="HEMOCYANIN_2"/>
    <property type="match status" value="1"/>
</dbReference>
<dbReference type="FunFam" id="1.20.1370.10:FF:000002">
    <property type="entry name" value="Hemocyanin subunit B"/>
    <property type="match status" value="1"/>
</dbReference>
<evidence type="ECO:0000256" key="2">
    <source>
        <dbReference type="ARBA" id="ARBA00004239"/>
    </source>
</evidence>
<dbReference type="GO" id="GO:0016491">
    <property type="term" value="F:oxidoreductase activity"/>
    <property type="evidence" value="ECO:0007669"/>
    <property type="project" value="InterPro"/>
</dbReference>